<comment type="caution">
    <text evidence="1">The sequence shown here is derived from an EMBL/GenBank/DDBJ whole genome shotgun (WGS) entry which is preliminary data.</text>
</comment>
<evidence type="ECO:0000313" key="1">
    <source>
        <dbReference type="EMBL" id="CAG8509493.1"/>
    </source>
</evidence>
<reference evidence="1" key="1">
    <citation type="submission" date="2021-06" db="EMBL/GenBank/DDBJ databases">
        <authorList>
            <person name="Kallberg Y."/>
            <person name="Tangrot J."/>
            <person name="Rosling A."/>
        </authorList>
    </citation>
    <scope>NUCLEOTIDE SEQUENCE</scope>
    <source>
        <strain evidence="1">AU212A</strain>
    </source>
</reference>
<dbReference type="EMBL" id="CAJVPM010004129">
    <property type="protein sequence ID" value="CAG8509493.1"/>
    <property type="molecule type" value="Genomic_DNA"/>
</dbReference>
<dbReference type="Proteomes" id="UP000789860">
    <property type="component" value="Unassembled WGS sequence"/>
</dbReference>
<accession>A0ACA9L3V1</accession>
<name>A0ACA9L3V1_9GLOM</name>
<keyword evidence="2" id="KW-1185">Reference proteome</keyword>
<evidence type="ECO:0000313" key="2">
    <source>
        <dbReference type="Proteomes" id="UP000789860"/>
    </source>
</evidence>
<sequence>MLREFHQEIEEYLKKEFPTSKVESNGNDKNWTVAISNFIDARKALYPIPEGEDTPLNN</sequence>
<organism evidence="1 2">
    <name type="scientific">Scutellospora calospora</name>
    <dbReference type="NCBI Taxonomy" id="85575"/>
    <lineage>
        <taxon>Eukaryota</taxon>
        <taxon>Fungi</taxon>
        <taxon>Fungi incertae sedis</taxon>
        <taxon>Mucoromycota</taxon>
        <taxon>Glomeromycotina</taxon>
        <taxon>Glomeromycetes</taxon>
        <taxon>Diversisporales</taxon>
        <taxon>Gigasporaceae</taxon>
        <taxon>Scutellospora</taxon>
    </lineage>
</organism>
<proteinExistence type="predicted"/>
<gene>
    <name evidence="1" type="ORF">SCALOS_LOCUS3593</name>
</gene>
<protein>
    <submittedName>
        <fullName evidence="1">10191_t:CDS:1</fullName>
    </submittedName>
</protein>